<keyword evidence="2" id="KW-1185">Reference proteome</keyword>
<comment type="caution">
    <text evidence="1">The sequence shown here is derived from an EMBL/GenBank/DDBJ whole genome shotgun (WGS) entry which is preliminary data.</text>
</comment>
<proteinExistence type="predicted"/>
<gene>
    <name evidence="1" type="ORF">BES34_013105</name>
</gene>
<organism evidence="1 2">
    <name type="scientific">Leptospira inadai serovar Lyme</name>
    <dbReference type="NCBI Taxonomy" id="293084"/>
    <lineage>
        <taxon>Bacteria</taxon>
        <taxon>Pseudomonadati</taxon>
        <taxon>Spirochaetota</taxon>
        <taxon>Spirochaetia</taxon>
        <taxon>Leptospirales</taxon>
        <taxon>Leptospiraceae</taxon>
        <taxon>Leptospira</taxon>
    </lineage>
</organism>
<evidence type="ECO:0000313" key="2">
    <source>
        <dbReference type="Proteomes" id="UP000094669"/>
    </source>
</evidence>
<evidence type="ECO:0000313" key="1">
    <source>
        <dbReference type="EMBL" id="PNV74478.1"/>
    </source>
</evidence>
<reference evidence="1" key="1">
    <citation type="submission" date="2018-01" db="EMBL/GenBank/DDBJ databases">
        <title>Genomic characterization of Leptospira inadai serogroup Lyme isolated from captured rat in Brazil and comparative analysis with human reference strain.</title>
        <authorList>
            <person name="Moreno L.Z."/>
            <person name="Loureiro A.P."/>
            <person name="Miraglia F."/>
            <person name="Kremer F.S."/>
            <person name="Eslabao M.R."/>
            <person name="Dellagostin O.A."/>
            <person name="Lilenbaum W."/>
            <person name="Moreno A.M."/>
        </authorList>
    </citation>
    <scope>NUCLEOTIDE SEQUENCE [LARGE SCALE GENOMIC DNA]</scope>
    <source>
        <strain evidence="1">M34/99</strain>
    </source>
</reference>
<dbReference type="Proteomes" id="UP000094669">
    <property type="component" value="Unassembled WGS sequence"/>
</dbReference>
<dbReference type="EMBL" id="MCRM02000013">
    <property type="protein sequence ID" value="PNV74478.1"/>
    <property type="molecule type" value="Genomic_DNA"/>
</dbReference>
<accession>A0ABX4YGT2</accession>
<name>A0ABX4YGT2_9LEPT</name>
<protein>
    <submittedName>
        <fullName evidence="1">Uncharacterized protein</fullName>
    </submittedName>
</protein>
<sequence>MSYQSHKRNRFRQFLFQRVRVMRGASQDFFQKERLAWLEGTFRRFDPFIGGLPFFPPRSTRGSFLRV</sequence>